<dbReference type="Proteomes" id="UP000007947">
    <property type="component" value="Chromosome"/>
</dbReference>
<dbReference type="OrthoDB" id="9808843at2"/>
<dbReference type="GO" id="GO:0006355">
    <property type="term" value="P:regulation of DNA-templated transcription"/>
    <property type="evidence" value="ECO:0007669"/>
    <property type="project" value="InterPro"/>
</dbReference>
<dbReference type="CDD" id="cd06170">
    <property type="entry name" value="LuxR_C_like"/>
    <property type="match status" value="1"/>
</dbReference>
<dbReference type="Pfam" id="PF00072">
    <property type="entry name" value="Response_reg"/>
    <property type="match status" value="1"/>
</dbReference>
<feature type="modified residue" description="4-aspartylphosphate" evidence="5">
    <location>
        <position position="57"/>
    </location>
</feature>
<dbReference type="PROSITE" id="PS50110">
    <property type="entry name" value="RESPONSE_REGULATORY"/>
    <property type="match status" value="1"/>
</dbReference>
<dbReference type="RefSeq" id="WP_013862160.1">
    <property type="nucleotide sequence ID" value="NC_015635.1"/>
</dbReference>
<evidence type="ECO:0000256" key="5">
    <source>
        <dbReference type="PROSITE-ProRule" id="PRU00169"/>
    </source>
</evidence>
<dbReference type="HOGENOM" id="CLU_000445_90_10_11"/>
<dbReference type="GO" id="GO:0000160">
    <property type="term" value="P:phosphorelay signal transduction system"/>
    <property type="evidence" value="ECO:0007669"/>
    <property type="project" value="InterPro"/>
</dbReference>
<dbReference type="PRINTS" id="PR00038">
    <property type="entry name" value="HTHLUXR"/>
</dbReference>
<dbReference type="SUPFAM" id="SSF52172">
    <property type="entry name" value="CheY-like"/>
    <property type="match status" value="1"/>
</dbReference>
<dbReference type="SMART" id="SM00448">
    <property type="entry name" value="REC"/>
    <property type="match status" value="1"/>
</dbReference>
<organism evidence="8 9">
    <name type="scientific">Microlunatus phosphovorus (strain ATCC 700054 / DSM 10555 / JCM 9379 / NBRC 101784 / NCIMB 13414 / VKM Ac-1990 / NM-1)</name>
    <dbReference type="NCBI Taxonomy" id="1032480"/>
    <lineage>
        <taxon>Bacteria</taxon>
        <taxon>Bacillati</taxon>
        <taxon>Actinomycetota</taxon>
        <taxon>Actinomycetes</taxon>
        <taxon>Propionibacteriales</taxon>
        <taxon>Propionibacteriaceae</taxon>
        <taxon>Microlunatus</taxon>
    </lineage>
</organism>
<feature type="domain" description="HTH luxR-type" evidence="6">
    <location>
        <begin position="142"/>
        <end position="207"/>
    </location>
</feature>
<sequence>MRPPTRVLVVDDHPVVRSGLRLLLGTIDGLEVVGEAADGETAVRECRLLGPDVVLMDLAMPGTGGVEATRRIRAAQPEVAVLVLTMSDDDDALRRALRAGARGYLLKEAGQEDIVAAIASVSNGQTVLSPGMAERMLEPIADSASFPALTTREREILALVADGLRTATIAERLYLSPKTVSNNLTAIFAKLGVADRAQAMIMARQHGLGRS</sequence>
<keyword evidence="9" id="KW-1185">Reference proteome</keyword>
<evidence type="ECO:0000256" key="4">
    <source>
        <dbReference type="ARBA" id="ARBA00023163"/>
    </source>
</evidence>
<dbReference type="InterPro" id="IPR001789">
    <property type="entry name" value="Sig_transdc_resp-reg_receiver"/>
</dbReference>
<dbReference type="SUPFAM" id="SSF46894">
    <property type="entry name" value="C-terminal effector domain of the bipartite response regulators"/>
    <property type="match status" value="1"/>
</dbReference>
<dbReference type="AlphaFoldDB" id="F5XPG9"/>
<feature type="domain" description="Response regulatory" evidence="7">
    <location>
        <begin position="6"/>
        <end position="122"/>
    </location>
</feature>
<evidence type="ECO:0000313" key="9">
    <source>
        <dbReference type="Proteomes" id="UP000007947"/>
    </source>
</evidence>
<proteinExistence type="predicted"/>
<evidence type="ECO:0000313" key="8">
    <source>
        <dbReference type="EMBL" id="BAK34277.1"/>
    </source>
</evidence>
<evidence type="ECO:0000256" key="3">
    <source>
        <dbReference type="ARBA" id="ARBA00023125"/>
    </source>
</evidence>
<dbReference type="PROSITE" id="PS50043">
    <property type="entry name" value="HTH_LUXR_2"/>
    <property type="match status" value="1"/>
</dbReference>
<dbReference type="InterPro" id="IPR016032">
    <property type="entry name" value="Sig_transdc_resp-reg_C-effctor"/>
</dbReference>
<reference evidence="8 9" key="1">
    <citation type="submission" date="2011-05" db="EMBL/GenBank/DDBJ databases">
        <title>Whole genome sequence of Microlunatus phosphovorus NM-1.</title>
        <authorList>
            <person name="Hosoyama A."/>
            <person name="Sasaki K."/>
            <person name="Harada T."/>
            <person name="Igarashi R."/>
            <person name="Kawakoshi A."/>
            <person name="Sasagawa M."/>
            <person name="Fukada J."/>
            <person name="Nakamura S."/>
            <person name="Katano Y."/>
            <person name="Hanada S."/>
            <person name="Kamagata Y."/>
            <person name="Nakamura N."/>
            <person name="Yamazaki S."/>
            <person name="Fujita N."/>
        </authorList>
    </citation>
    <scope>NUCLEOTIDE SEQUENCE [LARGE SCALE GENOMIC DNA]</scope>
    <source>
        <strain evidence="9">ATCC 700054 / DSM 10555 / JCM 9379 / NBRC 101784 / NCIMB 13414 / VKM Ac-1990 / NM-1</strain>
    </source>
</reference>
<evidence type="ECO:0000259" key="7">
    <source>
        <dbReference type="PROSITE" id="PS50110"/>
    </source>
</evidence>
<keyword evidence="4" id="KW-0804">Transcription</keyword>
<dbReference type="InterPro" id="IPR011006">
    <property type="entry name" value="CheY-like_superfamily"/>
</dbReference>
<protein>
    <submittedName>
        <fullName evidence="8">Putative two-component system response regulator</fullName>
    </submittedName>
</protein>
<dbReference type="Gene3D" id="3.40.50.2300">
    <property type="match status" value="1"/>
</dbReference>
<dbReference type="CDD" id="cd17535">
    <property type="entry name" value="REC_NarL-like"/>
    <property type="match status" value="1"/>
</dbReference>
<accession>F5XPG9</accession>
<dbReference type="eggNOG" id="COG2197">
    <property type="taxonomic scope" value="Bacteria"/>
</dbReference>
<keyword evidence="2" id="KW-0805">Transcription regulation</keyword>
<dbReference type="InterPro" id="IPR000792">
    <property type="entry name" value="Tscrpt_reg_LuxR_C"/>
</dbReference>
<dbReference type="PANTHER" id="PTHR43214:SF24">
    <property type="entry name" value="TRANSCRIPTIONAL REGULATORY PROTEIN NARL-RELATED"/>
    <property type="match status" value="1"/>
</dbReference>
<evidence type="ECO:0000256" key="1">
    <source>
        <dbReference type="ARBA" id="ARBA00022553"/>
    </source>
</evidence>
<dbReference type="PROSITE" id="PS00622">
    <property type="entry name" value="HTH_LUXR_1"/>
    <property type="match status" value="1"/>
</dbReference>
<dbReference type="InterPro" id="IPR039420">
    <property type="entry name" value="WalR-like"/>
</dbReference>
<dbReference type="PANTHER" id="PTHR43214">
    <property type="entry name" value="TWO-COMPONENT RESPONSE REGULATOR"/>
    <property type="match status" value="1"/>
</dbReference>
<dbReference type="InterPro" id="IPR058245">
    <property type="entry name" value="NreC/VraR/RcsB-like_REC"/>
</dbReference>
<dbReference type="STRING" id="1032480.MLP_12630"/>
<dbReference type="SMART" id="SM00421">
    <property type="entry name" value="HTH_LUXR"/>
    <property type="match status" value="1"/>
</dbReference>
<gene>
    <name evidence="8" type="ordered locus">MLP_12630</name>
</gene>
<dbReference type="EMBL" id="AP012204">
    <property type="protein sequence ID" value="BAK34277.1"/>
    <property type="molecule type" value="Genomic_DNA"/>
</dbReference>
<evidence type="ECO:0000259" key="6">
    <source>
        <dbReference type="PROSITE" id="PS50043"/>
    </source>
</evidence>
<evidence type="ECO:0000256" key="2">
    <source>
        <dbReference type="ARBA" id="ARBA00023015"/>
    </source>
</evidence>
<dbReference type="KEGG" id="mph:MLP_12630"/>
<dbReference type="GO" id="GO:0003677">
    <property type="term" value="F:DNA binding"/>
    <property type="evidence" value="ECO:0007669"/>
    <property type="project" value="UniProtKB-KW"/>
</dbReference>
<name>F5XPG9_MICPN</name>
<keyword evidence="1 5" id="KW-0597">Phosphoprotein</keyword>
<dbReference type="Pfam" id="PF00196">
    <property type="entry name" value="GerE"/>
    <property type="match status" value="1"/>
</dbReference>
<keyword evidence="3" id="KW-0238">DNA-binding</keyword>